<keyword evidence="1" id="KW-0863">Zinc-finger</keyword>
<comment type="caution">
    <text evidence="4">The sequence shown here is derived from an EMBL/GenBank/DDBJ whole genome shotgun (WGS) entry which is preliminary data.</text>
</comment>
<dbReference type="InterPro" id="IPR011989">
    <property type="entry name" value="ARM-like"/>
</dbReference>
<dbReference type="GO" id="GO:0044782">
    <property type="term" value="P:cilium organization"/>
    <property type="evidence" value="ECO:0007669"/>
    <property type="project" value="TreeGrafter"/>
</dbReference>
<name>A0A1R2BRC6_9CILI</name>
<evidence type="ECO:0000256" key="2">
    <source>
        <dbReference type="SAM" id="MobiDB-lite"/>
    </source>
</evidence>
<evidence type="ECO:0000313" key="5">
    <source>
        <dbReference type="Proteomes" id="UP000187209"/>
    </source>
</evidence>
<organism evidence="4 5">
    <name type="scientific">Stentor coeruleus</name>
    <dbReference type="NCBI Taxonomy" id="5963"/>
    <lineage>
        <taxon>Eukaryota</taxon>
        <taxon>Sar</taxon>
        <taxon>Alveolata</taxon>
        <taxon>Ciliophora</taxon>
        <taxon>Postciliodesmatophora</taxon>
        <taxon>Heterotrichea</taxon>
        <taxon>Heterotrichida</taxon>
        <taxon>Stentoridae</taxon>
        <taxon>Stentor</taxon>
    </lineage>
</organism>
<dbReference type="GO" id="GO:0008270">
    <property type="term" value="F:zinc ion binding"/>
    <property type="evidence" value="ECO:0007669"/>
    <property type="project" value="UniProtKB-KW"/>
</dbReference>
<dbReference type="EMBL" id="MPUH01000478">
    <property type="protein sequence ID" value="OMJ79304.1"/>
    <property type="molecule type" value="Genomic_DNA"/>
</dbReference>
<sequence length="726" mass="83303">MNSASKDKVKAHLDKSIISSIISTARASIKEPSRPFTPGDSQRTLFSNSDLARPPSSYSIKTFAKELEPLKQRPVILEPVIQTGRKVMSEDIKNPPRKPVKIIREIPEEIQEEDDENPMINEARDIIKTIDKIRSDAEYRNCFENEKLQVLLDNITDILAELKYSPHVPIWISRKEILKSLAFTLEFFEKDTIKIMKICKNILENVTNHDMLYRKKKKSVVTNPLALGAIKSLYQLTKSSENDEIFKKEELINTFYEVLLSIISEDSYSQIGLPYEFMLYLLGSVKNVTNNEEITFQSYKFLSVLMPLLPTPGIDEFPHPNPKHVDLLIQVSGIIKNLSSSRSLQTIMELQILEKIILMIKIYNKGEILLNCLKTITKLSPEDIVNAILRPSIPTFFNIFTNSSDPLVLSRTCYILANILGDYNTENDINELDSIENLLYIWEDIIGNTDEMSVDLLIKIIRLIANILKAKHIGPKFLSAEEVLKLLLDTLSRYKIEPYEELVLNSVACMANLLFYDLPDLGYVNEHNRLIAFSKISSMVVNCYNEEIAVQALRTLANLTRHENICKELPGLFMIDALLMLLNHSCWDIVYFSLGCFINISWVTKELLYSEIIFDSLINFLDEVRNTEFEFSGQLCMIFCNLCCLSKGLVPWESVAGEENVKKLSDMVKEILDMGGDDEKLIRVVEYAKDLNEFMPKPLLPCMVEGCGRKFLNKELLQDHWNRRHK</sequence>
<proteinExistence type="predicted"/>
<keyword evidence="5" id="KW-1185">Reference proteome</keyword>
<dbReference type="AlphaFoldDB" id="A0A1R2BRC6"/>
<gene>
    <name evidence="4" type="ORF">SteCoe_20728</name>
</gene>
<feature type="domain" description="C2H2-type" evidence="3">
    <location>
        <begin position="700"/>
        <end position="726"/>
    </location>
</feature>
<dbReference type="InterPro" id="IPR038905">
    <property type="entry name" value="ARMC2"/>
</dbReference>
<dbReference type="PANTHER" id="PTHR21356">
    <property type="entry name" value="ARMADILLO REPEAT CONTAINING 2"/>
    <property type="match status" value="1"/>
</dbReference>
<dbReference type="PANTHER" id="PTHR21356:SF1">
    <property type="entry name" value="ARMADILLO REPEAT-CONTAINING PROTEIN 2"/>
    <property type="match status" value="1"/>
</dbReference>
<feature type="compositionally biased region" description="Polar residues" evidence="2">
    <location>
        <begin position="39"/>
        <end position="51"/>
    </location>
</feature>
<evidence type="ECO:0000259" key="3">
    <source>
        <dbReference type="PROSITE" id="PS50157"/>
    </source>
</evidence>
<keyword evidence="1" id="KW-0479">Metal-binding</keyword>
<keyword evidence="1" id="KW-0862">Zinc</keyword>
<dbReference type="InterPro" id="IPR016024">
    <property type="entry name" value="ARM-type_fold"/>
</dbReference>
<reference evidence="4 5" key="1">
    <citation type="submission" date="2016-11" db="EMBL/GenBank/DDBJ databases">
        <title>The macronuclear genome of Stentor coeruleus: a giant cell with tiny introns.</title>
        <authorList>
            <person name="Slabodnick M."/>
            <person name="Ruby J.G."/>
            <person name="Reiff S.B."/>
            <person name="Swart E.C."/>
            <person name="Gosai S."/>
            <person name="Prabakaran S."/>
            <person name="Witkowska E."/>
            <person name="Larue G.E."/>
            <person name="Fisher S."/>
            <person name="Freeman R.M."/>
            <person name="Gunawardena J."/>
            <person name="Chu W."/>
            <person name="Stover N.A."/>
            <person name="Gregory B.D."/>
            <person name="Nowacki M."/>
            <person name="Derisi J."/>
            <person name="Roy S.W."/>
            <person name="Marshall W.F."/>
            <person name="Sood P."/>
        </authorList>
    </citation>
    <scope>NUCLEOTIDE SEQUENCE [LARGE SCALE GENOMIC DNA]</scope>
    <source>
        <strain evidence="4">WM001</strain>
    </source>
</reference>
<dbReference type="SUPFAM" id="SSF48371">
    <property type="entry name" value="ARM repeat"/>
    <property type="match status" value="1"/>
</dbReference>
<dbReference type="InterPro" id="IPR013087">
    <property type="entry name" value="Znf_C2H2_type"/>
</dbReference>
<dbReference type="PROSITE" id="PS50157">
    <property type="entry name" value="ZINC_FINGER_C2H2_2"/>
    <property type="match status" value="1"/>
</dbReference>
<evidence type="ECO:0000313" key="4">
    <source>
        <dbReference type="EMBL" id="OMJ79304.1"/>
    </source>
</evidence>
<dbReference type="OrthoDB" id="247006at2759"/>
<dbReference type="PROSITE" id="PS00028">
    <property type="entry name" value="ZINC_FINGER_C2H2_1"/>
    <property type="match status" value="1"/>
</dbReference>
<feature type="region of interest" description="Disordered" evidence="2">
    <location>
        <begin position="28"/>
        <end position="51"/>
    </location>
</feature>
<evidence type="ECO:0000256" key="1">
    <source>
        <dbReference type="PROSITE-ProRule" id="PRU00042"/>
    </source>
</evidence>
<dbReference type="Proteomes" id="UP000187209">
    <property type="component" value="Unassembled WGS sequence"/>
</dbReference>
<protein>
    <recommendedName>
        <fullName evidence="3">C2H2-type domain-containing protein</fullName>
    </recommendedName>
</protein>
<dbReference type="Gene3D" id="1.25.10.10">
    <property type="entry name" value="Leucine-rich Repeat Variant"/>
    <property type="match status" value="2"/>
</dbReference>
<accession>A0A1R2BRC6</accession>